<evidence type="ECO:0000256" key="3">
    <source>
        <dbReference type="ARBA" id="ARBA00009667"/>
    </source>
</evidence>
<dbReference type="CDD" id="cd04731">
    <property type="entry name" value="HisF"/>
    <property type="match status" value="1"/>
</dbReference>
<comment type="similarity">
    <text evidence="3 11 12">Belongs to the HisA/HisF family.</text>
</comment>
<comment type="function">
    <text evidence="9 11">IGPS catalyzes the conversion of PRFAR and glutamine to IGP, AICAR and glutamate. The HisF subunit catalyzes the cyclization activity that produces IGP and AICAR from PRFAR using the ammonia provided by the HisH subunit.</text>
</comment>
<feature type="active site" evidence="11">
    <location>
        <position position="131"/>
    </location>
</feature>
<keyword evidence="5 11" id="KW-0963">Cytoplasm</keyword>
<sequence length="257" mass="26992">MSVAVRVIPCLDVDAGRVVKGVNFADLRDAGDPVELARLYDAEGADELTFLDVTASSGDRETTFDVVRRTAEQVFIPLTVGGGVRTNDDVNRLLRTGADKVSINTAAIARPEFLREASRRFGAQCVVLSVDARRVPEGTEPTPSGFEVTTHGGRRGTGIDAVEWAARGEELGVGEILLNSMDADGTKNGFDLELLTQVRAAVRVPVIASGGAGALEHFLPAVEAGADAVLAASVFHFGQLKIGEVKGALRAGGVVVR</sequence>
<dbReference type="FunFam" id="3.20.20.70:FF:000006">
    <property type="entry name" value="Imidazole glycerol phosphate synthase subunit HisF"/>
    <property type="match status" value="1"/>
</dbReference>
<dbReference type="InterPro" id="IPR004651">
    <property type="entry name" value="HisF"/>
</dbReference>
<accession>A0A075URW5</accession>
<evidence type="ECO:0000256" key="9">
    <source>
        <dbReference type="ARBA" id="ARBA00025475"/>
    </source>
</evidence>
<reference evidence="13 14" key="1">
    <citation type="journal article" date="2014" name="J. Biotechnol.">
        <title>Complete genome sequence of the actinobacterium Amycolatopsis japonica MG417-CF17(T) (=DSM 44213T) producing (S,S)-N,N'-ethylenediaminedisuccinic acid.</title>
        <authorList>
            <person name="Stegmann E."/>
            <person name="Albersmeier A."/>
            <person name="Spohn M."/>
            <person name="Gert H."/>
            <person name="Weber T."/>
            <person name="Wohlleben W."/>
            <person name="Kalinowski J."/>
            <person name="Ruckert C."/>
        </authorList>
    </citation>
    <scope>NUCLEOTIDE SEQUENCE [LARGE SCALE GENOMIC DNA]</scope>
    <source>
        <strain evidence="14">MG417-CF17 (DSM 44213)</strain>
    </source>
</reference>
<dbReference type="EC" id="4.3.2.10" evidence="11"/>
<dbReference type="eggNOG" id="COG0107">
    <property type="taxonomic scope" value="Bacteria"/>
</dbReference>
<evidence type="ECO:0000256" key="1">
    <source>
        <dbReference type="ARBA" id="ARBA00004496"/>
    </source>
</evidence>
<name>A0A075URW5_9PSEU</name>
<comment type="subunit">
    <text evidence="4 11">Heterodimer of HisH and HisF.</text>
</comment>
<dbReference type="InterPro" id="IPR050064">
    <property type="entry name" value="IGPS_HisA/HisF"/>
</dbReference>
<evidence type="ECO:0000256" key="12">
    <source>
        <dbReference type="RuleBase" id="RU003657"/>
    </source>
</evidence>
<evidence type="ECO:0000256" key="6">
    <source>
        <dbReference type="ARBA" id="ARBA00022605"/>
    </source>
</evidence>
<dbReference type="GO" id="GO:0000105">
    <property type="term" value="P:L-histidine biosynthetic process"/>
    <property type="evidence" value="ECO:0007669"/>
    <property type="project" value="UniProtKB-UniRule"/>
</dbReference>
<dbReference type="STRING" id="208439.AJAP_11260"/>
<dbReference type="GO" id="GO:0016829">
    <property type="term" value="F:lyase activity"/>
    <property type="evidence" value="ECO:0007669"/>
    <property type="project" value="UniProtKB-KW"/>
</dbReference>
<keyword evidence="14" id="KW-1185">Reference proteome</keyword>
<evidence type="ECO:0000256" key="7">
    <source>
        <dbReference type="ARBA" id="ARBA00023102"/>
    </source>
</evidence>
<dbReference type="SUPFAM" id="SSF51366">
    <property type="entry name" value="Ribulose-phoshate binding barrel"/>
    <property type="match status" value="1"/>
</dbReference>
<keyword evidence="6 11" id="KW-0028">Amino-acid biosynthesis</keyword>
<dbReference type="Pfam" id="PF00977">
    <property type="entry name" value="His_biosynth"/>
    <property type="match status" value="1"/>
</dbReference>
<evidence type="ECO:0000313" key="13">
    <source>
        <dbReference type="EMBL" id="AIG75141.1"/>
    </source>
</evidence>
<comment type="catalytic activity">
    <reaction evidence="10 11">
        <text>5-[(5-phospho-1-deoxy-D-ribulos-1-ylimino)methylamino]-1-(5-phospho-beta-D-ribosyl)imidazole-4-carboxamide + L-glutamine = D-erythro-1-(imidazol-4-yl)glycerol 3-phosphate + 5-amino-1-(5-phospho-beta-D-ribosyl)imidazole-4-carboxamide + L-glutamate + H(+)</text>
        <dbReference type="Rhea" id="RHEA:24793"/>
        <dbReference type="ChEBI" id="CHEBI:15378"/>
        <dbReference type="ChEBI" id="CHEBI:29985"/>
        <dbReference type="ChEBI" id="CHEBI:58278"/>
        <dbReference type="ChEBI" id="CHEBI:58359"/>
        <dbReference type="ChEBI" id="CHEBI:58475"/>
        <dbReference type="ChEBI" id="CHEBI:58525"/>
        <dbReference type="EC" id="4.3.2.10"/>
    </reaction>
</comment>
<dbReference type="GO" id="GO:0000107">
    <property type="term" value="F:imidazoleglycerol-phosphate synthase activity"/>
    <property type="evidence" value="ECO:0007669"/>
    <property type="project" value="UniProtKB-UniRule"/>
</dbReference>
<dbReference type="KEGG" id="aja:AJAP_11260"/>
<dbReference type="Proteomes" id="UP000028492">
    <property type="component" value="Chromosome"/>
</dbReference>
<evidence type="ECO:0000256" key="11">
    <source>
        <dbReference type="HAMAP-Rule" id="MF_01013"/>
    </source>
</evidence>
<keyword evidence="8 11" id="KW-0456">Lyase</keyword>
<dbReference type="UniPathway" id="UPA00031">
    <property type="reaction ID" value="UER00010"/>
</dbReference>
<evidence type="ECO:0000256" key="8">
    <source>
        <dbReference type="ARBA" id="ARBA00023239"/>
    </source>
</evidence>
<dbReference type="Gene3D" id="3.20.20.70">
    <property type="entry name" value="Aldolase class I"/>
    <property type="match status" value="1"/>
</dbReference>
<comment type="subcellular location">
    <subcellularLocation>
        <location evidence="1 11">Cytoplasm</location>
    </subcellularLocation>
</comment>
<dbReference type="HAMAP" id="MF_01013">
    <property type="entry name" value="HisF"/>
    <property type="match status" value="1"/>
</dbReference>
<organism evidence="13 14">
    <name type="scientific">Amycolatopsis japonica</name>
    <dbReference type="NCBI Taxonomy" id="208439"/>
    <lineage>
        <taxon>Bacteria</taxon>
        <taxon>Bacillati</taxon>
        <taxon>Actinomycetota</taxon>
        <taxon>Actinomycetes</taxon>
        <taxon>Pseudonocardiales</taxon>
        <taxon>Pseudonocardiaceae</taxon>
        <taxon>Amycolatopsis</taxon>
        <taxon>Amycolatopsis japonica group</taxon>
    </lineage>
</organism>
<dbReference type="AlphaFoldDB" id="A0A075URW5"/>
<dbReference type="EMBL" id="CP008953">
    <property type="protein sequence ID" value="AIG75141.1"/>
    <property type="molecule type" value="Genomic_DNA"/>
</dbReference>
<keyword evidence="7 11" id="KW-0368">Histidine biosynthesis</keyword>
<dbReference type="GO" id="GO:0005737">
    <property type="term" value="C:cytoplasm"/>
    <property type="evidence" value="ECO:0007669"/>
    <property type="project" value="UniProtKB-SubCell"/>
</dbReference>
<dbReference type="InterPro" id="IPR006062">
    <property type="entry name" value="His_biosynth"/>
</dbReference>
<dbReference type="InterPro" id="IPR011060">
    <property type="entry name" value="RibuloseP-bd_barrel"/>
</dbReference>
<evidence type="ECO:0000256" key="2">
    <source>
        <dbReference type="ARBA" id="ARBA00005091"/>
    </source>
</evidence>
<dbReference type="InterPro" id="IPR013785">
    <property type="entry name" value="Aldolase_TIM"/>
</dbReference>
<dbReference type="PANTHER" id="PTHR21235">
    <property type="entry name" value="IMIDAZOLE GLYCEROL PHOSPHATE SYNTHASE SUBUNIT HISF/H IGP SYNTHASE SUBUNIT HISF/H"/>
    <property type="match status" value="1"/>
</dbReference>
<comment type="pathway">
    <text evidence="2 11">Amino-acid biosynthesis; L-histidine biosynthesis; L-histidine from 5-phospho-alpha-D-ribose 1-diphosphate: step 5/9.</text>
</comment>
<evidence type="ECO:0000256" key="10">
    <source>
        <dbReference type="ARBA" id="ARBA00047838"/>
    </source>
</evidence>
<feature type="active site" evidence="11">
    <location>
        <position position="12"/>
    </location>
</feature>
<proteinExistence type="inferred from homology"/>
<evidence type="ECO:0000313" key="14">
    <source>
        <dbReference type="Proteomes" id="UP000028492"/>
    </source>
</evidence>
<evidence type="ECO:0000256" key="5">
    <source>
        <dbReference type="ARBA" id="ARBA00022490"/>
    </source>
</evidence>
<dbReference type="NCBIfam" id="TIGR00735">
    <property type="entry name" value="hisF"/>
    <property type="match status" value="1"/>
</dbReference>
<gene>
    <name evidence="11 13" type="primary">hisF</name>
    <name evidence="13" type="ORF">AJAP_11260</name>
</gene>
<dbReference type="HOGENOM" id="CLU_048577_4_0_11"/>
<dbReference type="RefSeq" id="WP_026466775.1">
    <property type="nucleotide sequence ID" value="NZ_CP008953.1"/>
</dbReference>
<protein>
    <recommendedName>
        <fullName evidence="11">Imidazole glycerol phosphate synthase subunit HisF</fullName>
        <ecNumber evidence="11">4.3.2.10</ecNumber>
    </recommendedName>
    <alternativeName>
        <fullName evidence="11">IGP synthase cyclase subunit</fullName>
    </alternativeName>
    <alternativeName>
        <fullName evidence="11">IGP synthase subunit HisF</fullName>
    </alternativeName>
    <alternativeName>
        <fullName evidence="11">ImGP synthase subunit HisF</fullName>
        <shortName evidence="11">IGPS subunit HisF</shortName>
    </alternativeName>
</protein>
<evidence type="ECO:0000256" key="4">
    <source>
        <dbReference type="ARBA" id="ARBA00011152"/>
    </source>
</evidence>
<dbReference type="PANTHER" id="PTHR21235:SF2">
    <property type="entry name" value="IMIDAZOLE GLYCEROL PHOSPHATE SYNTHASE HISHF"/>
    <property type="match status" value="1"/>
</dbReference>